<evidence type="ECO:0000313" key="2">
    <source>
        <dbReference type="Proteomes" id="UP001171620"/>
    </source>
</evidence>
<evidence type="ECO:0008006" key="3">
    <source>
        <dbReference type="Google" id="ProtNLM"/>
    </source>
</evidence>
<evidence type="ECO:0000313" key="1">
    <source>
        <dbReference type="EMBL" id="MDN7795861.1"/>
    </source>
</evidence>
<protein>
    <recommendedName>
        <fullName evidence="3">Bacteriophage protein</fullName>
    </recommendedName>
</protein>
<dbReference type="RefSeq" id="WP_301788508.1">
    <property type="nucleotide sequence ID" value="NZ_JAUJRV010000008.1"/>
</dbReference>
<dbReference type="Proteomes" id="UP001171620">
    <property type="component" value="Unassembled WGS sequence"/>
</dbReference>
<accession>A0AAW7SZ52</accession>
<name>A0AAW7SZ52_BURVI</name>
<comment type="caution">
    <text evidence="1">The sequence shown here is derived from an EMBL/GenBank/DDBJ whole genome shotgun (WGS) entry which is preliminary data.</text>
</comment>
<sequence length="83" mass="9370">MNAPHKKQAKTPEQVAAEKAEAERIREEIGRRISAVPMSVHEGSVQKALDWKEKAFKAMKLCERDRAKIDDLRNAVALLRAFG</sequence>
<proteinExistence type="predicted"/>
<organism evidence="1 2">
    <name type="scientific">Burkholderia vietnamiensis</name>
    <dbReference type="NCBI Taxonomy" id="60552"/>
    <lineage>
        <taxon>Bacteria</taxon>
        <taxon>Pseudomonadati</taxon>
        <taxon>Pseudomonadota</taxon>
        <taxon>Betaproteobacteria</taxon>
        <taxon>Burkholderiales</taxon>
        <taxon>Burkholderiaceae</taxon>
        <taxon>Burkholderia</taxon>
        <taxon>Burkholderia cepacia complex</taxon>
    </lineage>
</organism>
<gene>
    <name evidence="1" type="ORF">QZM33_13045</name>
</gene>
<dbReference type="EMBL" id="JAUJRV010000008">
    <property type="protein sequence ID" value="MDN7795861.1"/>
    <property type="molecule type" value="Genomic_DNA"/>
</dbReference>
<reference evidence="1" key="1">
    <citation type="submission" date="2023-07" db="EMBL/GenBank/DDBJ databases">
        <title>A collection of bacterial strains from the Burkholderia cepacia Research Laboratory and Repository.</title>
        <authorList>
            <person name="Lipuma J."/>
            <person name="Spilker T."/>
            <person name="Caverly L."/>
        </authorList>
    </citation>
    <scope>NUCLEOTIDE SEQUENCE</scope>
    <source>
        <strain evidence="1">AU44268</strain>
    </source>
</reference>
<dbReference type="AlphaFoldDB" id="A0AAW7SZ52"/>